<dbReference type="EMBL" id="VBUT01000004">
    <property type="protein sequence ID" value="TLF78400.1"/>
    <property type="molecule type" value="Genomic_DNA"/>
</dbReference>
<feature type="domain" description="DUF397" evidence="1">
    <location>
        <begin position="8"/>
        <end position="61"/>
    </location>
</feature>
<dbReference type="Pfam" id="PF04149">
    <property type="entry name" value="DUF397"/>
    <property type="match status" value="1"/>
</dbReference>
<gene>
    <name evidence="2" type="ORF">FEK34_11130</name>
    <name evidence="3" type="ORF">FEK35_01180</name>
    <name evidence="4" type="ORF">NCTC10797_04578</name>
</gene>
<name>A0A2L2JN57_9NOCA</name>
<organism evidence="3 7">
    <name type="scientific">Nocardia cyriacigeorgica</name>
    <dbReference type="NCBI Taxonomy" id="135487"/>
    <lineage>
        <taxon>Bacteria</taxon>
        <taxon>Bacillati</taxon>
        <taxon>Actinomycetota</taxon>
        <taxon>Actinomycetes</taxon>
        <taxon>Mycobacteriales</taxon>
        <taxon>Nocardiaceae</taxon>
        <taxon>Nocardia</taxon>
    </lineage>
</organism>
<evidence type="ECO:0000313" key="2">
    <source>
        <dbReference type="EMBL" id="TLF78400.1"/>
    </source>
</evidence>
<dbReference type="OrthoDB" id="4299240at2"/>
<dbReference type="Proteomes" id="UP000290439">
    <property type="component" value="Chromosome"/>
</dbReference>
<dbReference type="EMBL" id="LR215973">
    <property type="protein sequence ID" value="VFB00773.1"/>
    <property type="molecule type" value="Genomic_DNA"/>
</dbReference>
<reference evidence="4 5" key="1">
    <citation type="submission" date="2019-02" db="EMBL/GenBank/DDBJ databases">
        <authorList>
            <consortium name="Pathogen Informatics"/>
        </authorList>
    </citation>
    <scope>NUCLEOTIDE SEQUENCE [LARGE SCALE GENOMIC DNA]</scope>
    <source>
        <strain evidence="4 5">3012STDY6756504</strain>
    </source>
</reference>
<evidence type="ECO:0000259" key="1">
    <source>
        <dbReference type="Pfam" id="PF04149"/>
    </source>
</evidence>
<evidence type="ECO:0000313" key="3">
    <source>
        <dbReference type="EMBL" id="TLG17800.1"/>
    </source>
</evidence>
<reference evidence="6 7" key="2">
    <citation type="submission" date="2019-05" db="EMBL/GenBank/DDBJ databases">
        <title>Genomes sequences of two Nocardia cyriacigeorgica environmental isolates, type strains Nocardia asteroides ATCC 19247 and Nocardia cyriacigeorgica DSM 44484.</title>
        <authorList>
            <person name="Vautrin F."/>
            <person name="Bergeron E."/>
            <person name="Dubost A."/>
            <person name="Abrouk D."/>
            <person name="Rodriguez Nava V."/>
            <person name="Pujic P."/>
        </authorList>
    </citation>
    <scope>NUCLEOTIDE SEQUENCE [LARGE SCALE GENOMIC DNA]</scope>
    <source>
        <strain evidence="3 7">EML 1456</strain>
        <strain evidence="2 6">EML 446</strain>
    </source>
</reference>
<dbReference type="InterPro" id="IPR007278">
    <property type="entry name" value="DUF397"/>
</dbReference>
<dbReference type="Proteomes" id="UP000306378">
    <property type="component" value="Unassembled WGS sequence"/>
</dbReference>
<evidence type="ECO:0000313" key="5">
    <source>
        <dbReference type="Proteomes" id="UP000290439"/>
    </source>
</evidence>
<evidence type="ECO:0000313" key="6">
    <source>
        <dbReference type="Proteomes" id="UP000306378"/>
    </source>
</evidence>
<dbReference type="AlphaFoldDB" id="A0A2L2JN57"/>
<dbReference type="RefSeq" id="WP_036531994.1">
    <property type="nucleotide sequence ID" value="NZ_CP107969.1"/>
</dbReference>
<protein>
    <submittedName>
        <fullName evidence="3">DUF397 domain-containing protein</fullName>
    </submittedName>
    <submittedName>
        <fullName evidence="4">Domain of uncharacterized function (DUF397)</fullName>
    </submittedName>
</protein>
<accession>A0A2L2JN57</accession>
<evidence type="ECO:0000313" key="4">
    <source>
        <dbReference type="EMBL" id="VFB00773.1"/>
    </source>
</evidence>
<dbReference type="EMBL" id="VBUU01000001">
    <property type="protein sequence ID" value="TLG17800.1"/>
    <property type="molecule type" value="Genomic_DNA"/>
</dbReference>
<evidence type="ECO:0000313" key="7">
    <source>
        <dbReference type="Proteomes" id="UP000308349"/>
    </source>
</evidence>
<sequence length="70" mass="7424">MEVDLTGAVWRKSRHSGPDGNCVEVAHLVDGNVAVRDTKDSGNGPVLAFAPGEWDAFLTGLASGQFGRRQ</sequence>
<dbReference type="Proteomes" id="UP000308349">
    <property type="component" value="Unassembled WGS sequence"/>
</dbReference>
<proteinExistence type="predicted"/>